<dbReference type="Gene3D" id="1.10.1040.20">
    <property type="entry name" value="ProC-like, C-terminal domain"/>
    <property type="match status" value="1"/>
</dbReference>
<dbReference type="InterPro" id="IPR018931">
    <property type="entry name" value="DUF2520"/>
</dbReference>
<evidence type="ECO:0000259" key="1">
    <source>
        <dbReference type="Pfam" id="PF10727"/>
    </source>
</evidence>
<evidence type="ECO:0008006" key="5">
    <source>
        <dbReference type="Google" id="ProtNLM"/>
    </source>
</evidence>
<dbReference type="PANTHER" id="PTHR40459:SF1">
    <property type="entry name" value="CONSERVED HYPOTHETICAL ALANINE AND LEUCINE RICH PROTEIN"/>
    <property type="match status" value="1"/>
</dbReference>
<dbReference type="SUPFAM" id="SSF48179">
    <property type="entry name" value="6-phosphogluconate dehydrogenase C-terminal domain-like"/>
    <property type="match status" value="1"/>
</dbReference>
<reference evidence="3 4" key="1">
    <citation type="submission" date="2016-02" db="EMBL/GenBank/DDBJ databases">
        <title>Anaerosporomusa subterraneum gen. nov., sp. nov., a spore-forming obligate anaerobe isolated from saprolite.</title>
        <authorList>
            <person name="Choi J.K."/>
            <person name="Shah M."/>
            <person name="Yee N."/>
        </authorList>
    </citation>
    <scope>NUCLEOTIDE SEQUENCE [LARGE SCALE GENOMIC DNA]</scope>
    <source>
        <strain evidence="3 4">RU4</strain>
    </source>
</reference>
<evidence type="ECO:0000313" key="3">
    <source>
        <dbReference type="EMBL" id="KYZ75891.1"/>
    </source>
</evidence>
<dbReference type="InterPro" id="IPR037108">
    <property type="entry name" value="TM1727-like_C_sf"/>
</dbReference>
<dbReference type="STRING" id="1794912.AXX12_11905"/>
<dbReference type="InterPro" id="IPR036291">
    <property type="entry name" value="NAD(P)-bd_dom_sf"/>
</dbReference>
<protein>
    <recommendedName>
        <fullName evidence="5">NADP oxidoreductase</fullName>
    </recommendedName>
</protein>
<dbReference type="AlphaFoldDB" id="A0A154BPQ6"/>
<dbReference type="SUPFAM" id="SSF51735">
    <property type="entry name" value="NAD(P)-binding Rossmann-fold domains"/>
    <property type="match status" value="1"/>
</dbReference>
<evidence type="ECO:0000313" key="4">
    <source>
        <dbReference type="Proteomes" id="UP000076268"/>
    </source>
</evidence>
<dbReference type="PANTHER" id="PTHR40459">
    <property type="entry name" value="CONSERVED HYPOTHETICAL ALANINE AND LEUCINE RICH PROTEIN"/>
    <property type="match status" value="1"/>
</dbReference>
<dbReference type="Pfam" id="PF10728">
    <property type="entry name" value="DUF2520"/>
    <property type="match status" value="1"/>
</dbReference>
<feature type="domain" description="Putative oxidoreductase/dehydrogenase Rossmann-like" evidence="1">
    <location>
        <begin position="6"/>
        <end position="120"/>
    </location>
</feature>
<dbReference type="Proteomes" id="UP000076268">
    <property type="component" value="Unassembled WGS sequence"/>
</dbReference>
<keyword evidence="4" id="KW-1185">Reference proteome</keyword>
<name>A0A154BPQ6_ANASB</name>
<dbReference type="InterPro" id="IPR019665">
    <property type="entry name" value="OxRdtase/DH_put_Rossmann_dom"/>
</dbReference>
<accession>A0A154BPQ6</accession>
<proteinExistence type="predicted"/>
<dbReference type="InterPro" id="IPR008927">
    <property type="entry name" value="6-PGluconate_DH-like_C_sf"/>
</dbReference>
<gene>
    <name evidence="3" type="ORF">AXX12_11905</name>
</gene>
<dbReference type="EMBL" id="LSGP01000020">
    <property type="protein sequence ID" value="KYZ75891.1"/>
    <property type="molecule type" value="Genomic_DNA"/>
</dbReference>
<comment type="caution">
    <text evidence="3">The sequence shown here is derived from an EMBL/GenBank/DDBJ whole genome shotgun (WGS) entry which is preliminary data.</text>
</comment>
<dbReference type="Pfam" id="PF10727">
    <property type="entry name" value="Rossmann-like"/>
    <property type="match status" value="1"/>
</dbReference>
<feature type="domain" description="DUF2520" evidence="2">
    <location>
        <begin position="138"/>
        <end position="262"/>
    </location>
</feature>
<organism evidence="3 4">
    <name type="scientific">Anaerosporomusa subterranea</name>
    <dbReference type="NCBI Taxonomy" id="1794912"/>
    <lineage>
        <taxon>Bacteria</taxon>
        <taxon>Bacillati</taxon>
        <taxon>Bacillota</taxon>
        <taxon>Negativicutes</taxon>
        <taxon>Acetonemataceae</taxon>
        <taxon>Anaerosporomusa</taxon>
    </lineage>
</organism>
<sequence>MQKPAIVILGVGRLGSALACLARDYGYPLTAITAGHRETAVAFSEATSIPAYFDNVEAAAQGDIILITVSDRILPVVLEELIAGKRLRSGQVLLHTSGVLAGEALAAARQFGTSVGSMHPLQSFADIETARRNLSGSAFAIDGDPEAVAAASRLAIDLGGKLLRVPPEERVLYHAAACIASNYLVALLHVAEKLLARWTTEDKEALQALLPLVAGTLRNVAQQGTSAALTGPIIRGDASTVGQHLKALPQDFLNVYQILGQEALKLSGDRIPVAEREAIASLLSADKKNH</sequence>
<dbReference type="RefSeq" id="WP_066243845.1">
    <property type="nucleotide sequence ID" value="NZ_LSGP01000020.1"/>
</dbReference>
<evidence type="ECO:0000259" key="2">
    <source>
        <dbReference type="Pfam" id="PF10728"/>
    </source>
</evidence>
<dbReference type="Gene3D" id="3.40.50.720">
    <property type="entry name" value="NAD(P)-binding Rossmann-like Domain"/>
    <property type="match status" value="1"/>
</dbReference>